<organism evidence="1 2">
    <name type="scientific">Coemansia furcata</name>
    <dbReference type="NCBI Taxonomy" id="417177"/>
    <lineage>
        <taxon>Eukaryota</taxon>
        <taxon>Fungi</taxon>
        <taxon>Fungi incertae sedis</taxon>
        <taxon>Zoopagomycota</taxon>
        <taxon>Kickxellomycotina</taxon>
        <taxon>Kickxellomycetes</taxon>
        <taxon>Kickxellales</taxon>
        <taxon>Kickxellaceae</taxon>
        <taxon>Coemansia</taxon>
    </lineage>
</organism>
<accession>A0ACC1L173</accession>
<comment type="caution">
    <text evidence="1">The sequence shown here is derived from an EMBL/GenBank/DDBJ whole genome shotgun (WGS) entry which is preliminary data.</text>
</comment>
<name>A0ACC1L173_9FUNG</name>
<evidence type="ECO:0000313" key="2">
    <source>
        <dbReference type="Proteomes" id="UP001140096"/>
    </source>
</evidence>
<dbReference type="EMBL" id="JANBUP010002828">
    <property type="protein sequence ID" value="KAJ2798842.1"/>
    <property type="molecule type" value="Genomic_DNA"/>
</dbReference>
<feature type="non-terminal residue" evidence="1">
    <location>
        <position position="166"/>
    </location>
</feature>
<keyword evidence="2" id="KW-1185">Reference proteome</keyword>
<protein>
    <submittedName>
        <fullName evidence="1">Uncharacterized protein</fullName>
    </submittedName>
</protein>
<dbReference type="Proteomes" id="UP001140096">
    <property type="component" value="Unassembled WGS sequence"/>
</dbReference>
<gene>
    <name evidence="1" type="ORF">H4S07_005593</name>
</gene>
<reference evidence="1" key="1">
    <citation type="submission" date="2022-07" db="EMBL/GenBank/DDBJ databases">
        <title>Phylogenomic reconstructions and comparative analyses of Kickxellomycotina fungi.</title>
        <authorList>
            <person name="Reynolds N.K."/>
            <person name="Stajich J.E."/>
            <person name="Barry K."/>
            <person name="Grigoriev I.V."/>
            <person name="Crous P."/>
            <person name="Smith M.E."/>
        </authorList>
    </citation>
    <scope>NUCLEOTIDE SEQUENCE</scope>
    <source>
        <strain evidence="1">CBS 102833</strain>
    </source>
</reference>
<proteinExistence type="predicted"/>
<sequence>MSFVISDSEGEECRQAPPPKFRPRVVNRPTPVRARHASSGDKGKEAASRAKALHLSDSDDDGGGDDDDDDDSGSDDTSFFRMARPSLGQTSAIDADDSDGSERESPDAAAGTQQAAASPFHESILECSDSDSQDDSVSNSPRQHHGIAEKRKHSDGSDQADHSRPR</sequence>
<evidence type="ECO:0000313" key="1">
    <source>
        <dbReference type="EMBL" id="KAJ2798842.1"/>
    </source>
</evidence>